<keyword evidence="5" id="KW-0687">Ribonucleoprotein</keyword>
<name>A0A6J6LJA9_9ZZZZ</name>
<proteinExistence type="inferred from homology"/>
<keyword evidence="4" id="KW-0689">Ribosomal protein</keyword>
<dbReference type="AlphaFoldDB" id="A0A6J6LJA9"/>
<dbReference type="GO" id="GO:0070181">
    <property type="term" value="F:small ribosomal subunit rRNA binding"/>
    <property type="evidence" value="ECO:0007669"/>
    <property type="project" value="TreeGrafter"/>
</dbReference>
<keyword evidence="2" id="KW-0699">rRNA-binding</keyword>
<accession>A0A6J6LJA9</accession>
<dbReference type="CDD" id="cd00473">
    <property type="entry name" value="bS6"/>
    <property type="match status" value="1"/>
</dbReference>
<dbReference type="InterPro" id="IPR000529">
    <property type="entry name" value="Ribosomal_bS6"/>
</dbReference>
<dbReference type="PANTHER" id="PTHR21011:SF1">
    <property type="entry name" value="SMALL RIBOSOMAL SUBUNIT PROTEIN BS6M"/>
    <property type="match status" value="1"/>
</dbReference>
<dbReference type="GO" id="GO:0005840">
    <property type="term" value="C:ribosome"/>
    <property type="evidence" value="ECO:0007669"/>
    <property type="project" value="UniProtKB-KW"/>
</dbReference>
<dbReference type="NCBIfam" id="TIGR00166">
    <property type="entry name" value="S6"/>
    <property type="match status" value="1"/>
</dbReference>
<dbReference type="HAMAP" id="MF_00360">
    <property type="entry name" value="Ribosomal_bS6"/>
    <property type="match status" value="1"/>
</dbReference>
<evidence type="ECO:0000256" key="2">
    <source>
        <dbReference type="ARBA" id="ARBA00022730"/>
    </source>
</evidence>
<dbReference type="InterPro" id="IPR020815">
    <property type="entry name" value="Ribosomal_bS6_CS"/>
</dbReference>
<keyword evidence="3" id="KW-0694">RNA-binding</keyword>
<dbReference type="EMBL" id="CAEZWU010000022">
    <property type="protein sequence ID" value="CAB4660743.1"/>
    <property type="molecule type" value="Genomic_DNA"/>
</dbReference>
<dbReference type="GO" id="GO:0005737">
    <property type="term" value="C:cytoplasm"/>
    <property type="evidence" value="ECO:0007669"/>
    <property type="project" value="UniProtKB-ARBA"/>
</dbReference>
<evidence type="ECO:0000256" key="5">
    <source>
        <dbReference type="ARBA" id="ARBA00023274"/>
    </source>
</evidence>
<dbReference type="Pfam" id="PF01250">
    <property type="entry name" value="Ribosomal_S6"/>
    <property type="match status" value="1"/>
</dbReference>
<evidence type="ECO:0000256" key="3">
    <source>
        <dbReference type="ARBA" id="ARBA00022884"/>
    </source>
</evidence>
<dbReference type="PROSITE" id="PS01048">
    <property type="entry name" value="RIBOSOMAL_S6"/>
    <property type="match status" value="1"/>
</dbReference>
<dbReference type="GO" id="GO:1990904">
    <property type="term" value="C:ribonucleoprotein complex"/>
    <property type="evidence" value="ECO:0007669"/>
    <property type="project" value="UniProtKB-KW"/>
</dbReference>
<protein>
    <submittedName>
        <fullName evidence="6">Unannotated protein</fullName>
    </submittedName>
</protein>
<organism evidence="6">
    <name type="scientific">freshwater metagenome</name>
    <dbReference type="NCBI Taxonomy" id="449393"/>
    <lineage>
        <taxon>unclassified sequences</taxon>
        <taxon>metagenomes</taxon>
        <taxon>ecological metagenomes</taxon>
    </lineage>
</organism>
<dbReference type="GO" id="GO:0003735">
    <property type="term" value="F:structural constituent of ribosome"/>
    <property type="evidence" value="ECO:0007669"/>
    <property type="project" value="InterPro"/>
</dbReference>
<gene>
    <name evidence="6" type="ORF">UFOPK2292_00246</name>
</gene>
<comment type="similarity">
    <text evidence="1">Belongs to the bacterial ribosomal protein bS6 family.</text>
</comment>
<dbReference type="Gene3D" id="3.30.70.60">
    <property type="match status" value="1"/>
</dbReference>
<reference evidence="6" key="1">
    <citation type="submission" date="2020-05" db="EMBL/GenBank/DDBJ databases">
        <authorList>
            <person name="Chiriac C."/>
            <person name="Salcher M."/>
            <person name="Ghai R."/>
            <person name="Kavagutti S V."/>
        </authorList>
    </citation>
    <scope>NUCLEOTIDE SEQUENCE</scope>
</reference>
<evidence type="ECO:0000256" key="1">
    <source>
        <dbReference type="ARBA" id="ARBA00009512"/>
    </source>
</evidence>
<dbReference type="SUPFAM" id="SSF54995">
    <property type="entry name" value="Ribosomal protein S6"/>
    <property type="match status" value="1"/>
</dbReference>
<dbReference type="InterPro" id="IPR020814">
    <property type="entry name" value="Ribosomal_S6_plastid/chlpt"/>
</dbReference>
<dbReference type="PANTHER" id="PTHR21011">
    <property type="entry name" value="MITOCHONDRIAL 28S RIBOSOMAL PROTEIN S6"/>
    <property type="match status" value="1"/>
</dbReference>
<evidence type="ECO:0000256" key="4">
    <source>
        <dbReference type="ARBA" id="ARBA00022980"/>
    </source>
</evidence>
<dbReference type="InterPro" id="IPR035980">
    <property type="entry name" value="Ribosomal_bS6_sf"/>
</dbReference>
<dbReference type="InterPro" id="IPR014717">
    <property type="entry name" value="Transl_elong_EF1B/ribsomal_bS6"/>
</dbReference>
<sequence>MRAYELMVIVSGKLEESAAHNWISVVTKSVNSAGGKVHGTPDWWGKRRLAYPIKKQEDGYYAIFNISAPGGALDEAERAMRIADDVLRHKLLRLPDDEAARRGMTVSA</sequence>
<dbReference type="GO" id="GO:0006412">
    <property type="term" value="P:translation"/>
    <property type="evidence" value="ECO:0007669"/>
    <property type="project" value="InterPro"/>
</dbReference>
<evidence type="ECO:0000313" key="6">
    <source>
        <dbReference type="EMBL" id="CAB4660743.1"/>
    </source>
</evidence>